<dbReference type="Proteomes" id="UP000001880">
    <property type="component" value="Chromosome"/>
</dbReference>
<evidence type="ECO:0007829" key="5">
    <source>
        <dbReference type="PDB" id="8TL0"/>
    </source>
</evidence>
<sequence>MTHHADHDCQPHRESVQPDEIQCILVLDLSIDNAITACSVTPHLPRAARRVELHLNDFGAERAPYGGASDRRTWRCWMQAVDAMLADARAQLGAEVEFTHYYLAGRAALPVFAYLGLRLGKQANITTVNRRDDGCWDVVPCQRPASSAASGVSPSARFFDEVRGLDTDERSSESGMVAVWVSTQRDVDRGLLRAFARARGDRDLAGIVSLRARPAAGDDTGDMRLLEGADGPDAARELVNCFRSIPNQYPRSSGLMVFVSGPVTLAAMVGRAINPRIHGPVWWPYFRGGEYEPALEYPWPLISGPPRILIATANAPEGENPTLDVEAELKHLEEALAEPRKRKLCEVQRCPAATVSDITSALRSFKPHILHFIGHGTALGVYLRSAEHDGAQFVRGEDFQQMIATSLRQKDREMHLVVLNACCTHELAKALTEQVSCTIGTDIEVYDSASIHFAARFYDHLVHGTSVHYAFNAAVDECRAHSTSGQEVFCLHPAAERAPASATPPVRADELVFFSPAERHS</sequence>
<evidence type="ECO:0000259" key="2">
    <source>
        <dbReference type="Pfam" id="PF18145"/>
    </source>
</evidence>
<dbReference type="SMR" id="D0LTI2"/>
<evidence type="ECO:0000313" key="4">
    <source>
        <dbReference type="Proteomes" id="UP000001880"/>
    </source>
</evidence>
<evidence type="ECO:0008006" key="6">
    <source>
        <dbReference type="Google" id="ProtNLM"/>
    </source>
</evidence>
<protein>
    <recommendedName>
        <fullName evidence="6">CHAT domain-containing protein</fullName>
    </recommendedName>
</protein>
<reference evidence="5" key="2">
    <citation type="journal article" date="2024" name="Science">
        <title>Type III-B CRISPR-Cas cascade of proteolytic cleavages.</title>
        <authorList>
            <person name="Steens J.A."/>
            <person name="Bravo J.P.K."/>
            <person name="Salazar C.R.P."/>
            <person name="Yildiz C."/>
            <person name="Amieiro A.M."/>
            <person name="Kostlbacher S."/>
            <person name="Prinsen S.H.P."/>
            <person name="Andres A.S."/>
            <person name="Patinios C."/>
            <person name="Bardis A."/>
            <person name="Barendregt A."/>
            <person name="Scheltema R.A."/>
            <person name="Ettema T.J.G."/>
            <person name="van der Oost J."/>
            <person name="Taylor D.W."/>
            <person name="Staals R.H.J."/>
        </authorList>
    </citation>
    <scope>STRUCTURE BY ELECTRON MICROSCOPY (3.10 ANGSTROMS) OF 21-516</scope>
</reference>
<evidence type="ECO:0000259" key="1">
    <source>
        <dbReference type="Pfam" id="PF12770"/>
    </source>
</evidence>
<dbReference type="EMDB" id="EMD-41358"/>
<organism evidence="3 4">
    <name type="scientific">Haliangium ochraceum (strain DSM 14365 / JCM 11303 / SMP-2)</name>
    <dbReference type="NCBI Taxonomy" id="502025"/>
    <lineage>
        <taxon>Bacteria</taxon>
        <taxon>Pseudomonadati</taxon>
        <taxon>Myxococcota</taxon>
        <taxon>Polyangia</taxon>
        <taxon>Haliangiales</taxon>
        <taxon>Kofleriaceae</taxon>
        <taxon>Haliangium</taxon>
    </lineage>
</organism>
<keyword evidence="5" id="KW-0002">3D-structure</keyword>
<dbReference type="OrthoDB" id="5493684at2"/>
<feature type="domain" description="CHAT" evidence="1">
    <location>
        <begin position="322"/>
        <end position="479"/>
    </location>
</feature>
<keyword evidence="4" id="KW-1185">Reference proteome</keyword>
<dbReference type="InterPro" id="IPR040836">
    <property type="entry name" value="SAVED"/>
</dbReference>
<proteinExistence type="evidence at protein level"/>
<dbReference type="KEGG" id="hoh:Hoch_1319"/>
<accession>D0LTI2</accession>
<dbReference type="Pfam" id="PF12770">
    <property type="entry name" value="CHAT"/>
    <property type="match status" value="1"/>
</dbReference>
<gene>
    <name evidence="3" type="ordered locus">Hoch_1319</name>
</gene>
<dbReference type="PDB" id="8TL0">
    <property type="method" value="EM"/>
    <property type="resolution" value="3.10 A"/>
    <property type="chains" value="A/B/C/D/I/K/L=21-516"/>
</dbReference>
<name>D0LTI2_HALO1</name>
<dbReference type="EMBL" id="CP001804">
    <property type="protein sequence ID" value="ACY13877.1"/>
    <property type="molecule type" value="Genomic_DNA"/>
</dbReference>
<dbReference type="InterPro" id="IPR024983">
    <property type="entry name" value="CHAT_dom"/>
</dbReference>
<evidence type="ECO:0000313" key="3">
    <source>
        <dbReference type="EMBL" id="ACY13877.1"/>
    </source>
</evidence>
<dbReference type="AlphaFoldDB" id="D0LTI2"/>
<dbReference type="RefSeq" id="WP_012826486.1">
    <property type="nucleotide sequence ID" value="NC_013440.1"/>
</dbReference>
<dbReference type="STRING" id="502025.Hoch_1319"/>
<reference evidence="3 4" key="1">
    <citation type="journal article" date="2010" name="Stand. Genomic Sci.">
        <title>Complete genome sequence of Haliangium ochraceum type strain (SMP-2).</title>
        <authorList>
            <consortium name="US DOE Joint Genome Institute (JGI-PGF)"/>
            <person name="Ivanova N."/>
            <person name="Daum C."/>
            <person name="Lang E."/>
            <person name="Abt B."/>
            <person name="Kopitz M."/>
            <person name="Saunders E."/>
            <person name="Lapidus A."/>
            <person name="Lucas S."/>
            <person name="Glavina Del Rio T."/>
            <person name="Nolan M."/>
            <person name="Tice H."/>
            <person name="Copeland A."/>
            <person name="Cheng J.F."/>
            <person name="Chen F."/>
            <person name="Bruce D."/>
            <person name="Goodwin L."/>
            <person name="Pitluck S."/>
            <person name="Mavromatis K."/>
            <person name="Pati A."/>
            <person name="Mikhailova N."/>
            <person name="Chen A."/>
            <person name="Palaniappan K."/>
            <person name="Land M."/>
            <person name="Hauser L."/>
            <person name="Chang Y.J."/>
            <person name="Jeffries C.D."/>
            <person name="Detter J.C."/>
            <person name="Brettin T."/>
            <person name="Rohde M."/>
            <person name="Goker M."/>
            <person name="Bristow J."/>
            <person name="Markowitz V."/>
            <person name="Eisen J.A."/>
            <person name="Hugenholtz P."/>
            <person name="Kyrpides N.C."/>
            <person name="Klenk H.P."/>
        </authorList>
    </citation>
    <scope>NUCLEOTIDE SEQUENCE [LARGE SCALE GENOMIC DNA]</scope>
    <source>
        <strain evidence="4">DSM 14365 / CIP 107738 / JCM 11303 / AJ 13395 / SMP-2</strain>
    </source>
</reference>
<dbReference type="Pfam" id="PF18145">
    <property type="entry name" value="SAVED"/>
    <property type="match status" value="1"/>
</dbReference>
<feature type="domain" description="SMODS-associated and fused to various effectors" evidence="2">
    <location>
        <begin position="94"/>
        <end position="295"/>
    </location>
</feature>
<dbReference type="eggNOG" id="COG4995">
    <property type="taxonomic scope" value="Bacteria"/>
</dbReference>
<dbReference type="HOGENOM" id="CLU_542651_0_0_7"/>